<gene>
    <name evidence="5" type="ORF">EJC51_45845</name>
</gene>
<dbReference type="KEGG" id="saqu:EJC51_45845"/>
<dbReference type="RefSeq" id="WP_126276532.1">
    <property type="nucleotide sequence ID" value="NZ_CP034463.1"/>
</dbReference>
<dbReference type="InterPro" id="IPR057326">
    <property type="entry name" value="KR_dom"/>
</dbReference>
<dbReference type="PRINTS" id="PR00080">
    <property type="entry name" value="SDRFAMILY"/>
</dbReference>
<organism evidence="5 6">
    <name type="scientific">Streptomyces aquilus</name>
    <dbReference type="NCBI Taxonomy" id="2548456"/>
    <lineage>
        <taxon>Bacteria</taxon>
        <taxon>Bacillati</taxon>
        <taxon>Actinomycetota</taxon>
        <taxon>Actinomycetes</taxon>
        <taxon>Kitasatosporales</taxon>
        <taxon>Streptomycetaceae</taxon>
        <taxon>Streptomyces</taxon>
    </lineage>
</organism>
<dbReference type="Pfam" id="PF00106">
    <property type="entry name" value="adh_short"/>
    <property type="match status" value="1"/>
</dbReference>
<feature type="domain" description="Ketoreductase" evidence="4">
    <location>
        <begin position="8"/>
        <end position="200"/>
    </location>
</feature>
<name>A0A3S9IEB6_9ACTN</name>
<dbReference type="GO" id="GO:0016491">
    <property type="term" value="F:oxidoreductase activity"/>
    <property type="evidence" value="ECO:0007669"/>
    <property type="project" value="UniProtKB-KW"/>
</dbReference>
<dbReference type="PANTHER" id="PTHR45024">
    <property type="entry name" value="DEHYDROGENASES, SHORT CHAIN"/>
    <property type="match status" value="1"/>
</dbReference>
<reference evidence="5 6" key="1">
    <citation type="submission" date="2018-12" db="EMBL/GenBank/DDBJ databases">
        <authorList>
            <person name="Li K."/>
        </authorList>
    </citation>
    <scope>NUCLEOTIDE SEQUENCE [LARGE SCALE GENOMIC DNA]</scope>
    <source>
        <strain evidence="6">CR22</strain>
    </source>
</reference>
<evidence type="ECO:0000313" key="6">
    <source>
        <dbReference type="Proteomes" id="UP000280197"/>
    </source>
</evidence>
<keyword evidence="2" id="KW-0560">Oxidoreductase</keyword>
<dbReference type="SUPFAM" id="SSF51735">
    <property type="entry name" value="NAD(P)-binding Rossmann-fold domains"/>
    <property type="match status" value="1"/>
</dbReference>
<accession>A0A3S9IEB6</accession>
<dbReference type="Gene3D" id="3.40.50.720">
    <property type="entry name" value="NAD(P)-binding Rossmann-like Domain"/>
    <property type="match status" value="1"/>
</dbReference>
<dbReference type="PRINTS" id="PR00081">
    <property type="entry name" value="GDHRDH"/>
</dbReference>
<evidence type="ECO:0000256" key="1">
    <source>
        <dbReference type="ARBA" id="ARBA00006484"/>
    </source>
</evidence>
<proteinExistence type="inferred from homology"/>
<dbReference type="EMBL" id="CP034463">
    <property type="protein sequence ID" value="AZP22731.1"/>
    <property type="molecule type" value="Genomic_DNA"/>
</dbReference>
<dbReference type="SMART" id="SM00822">
    <property type="entry name" value="PKS_KR"/>
    <property type="match status" value="1"/>
</dbReference>
<dbReference type="Proteomes" id="UP000280197">
    <property type="component" value="Chromosome"/>
</dbReference>
<protein>
    <submittedName>
        <fullName evidence="5">SDR family NAD(P)-dependent oxidoreductase</fullName>
    </submittedName>
</protein>
<comment type="similarity">
    <text evidence="1 3">Belongs to the short-chain dehydrogenases/reductases (SDR) family.</text>
</comment>
<evidence type="ECO:0000259" key="4">
    <source>
        <dbReference type="SMART" id="SM00822"/>
    </source>
</evidence>
<dbReference type="AlphaFoldDB" id="A0A3S9IEB6"/>
<dbReference type="InterPro" id="IPR036291">
    <property type="entry name" value="NAD(P)-bd_dom_sf"/>
</dbReference>
<evidence type="ECO:0000256" key="2">
    <source>
        <dbReference type="ARBA" id="ARBA00023002"/>
    </source>
</evidence>
<evidence type="ECO:0000256" key="3">
    <source>
        <dbReference type="RuleBase" id="RU000363"/>
    </source>
</evidence>
<sequence length="301" mass="32224">MGDWLKDRVAVVTGGGRGIGAAIATMYAAEGAAVLVNDLGGSGAGEGNDTGPADLLVREITESGGTAIADYTDISDHEATAAMVNRAIEEFGRLDILVNVAGILRDKMIFNLEEKDWDAVIAVHLKGHYNTIKPAAQYWRKQRDENAHNRIINFTSIAGLHGSAGQPNYASAKMGIVGLTYSCANALSRYGVTTNAISPGAASRLVATVPTERLHDDAKDVMHGPEYLGPIATYLASERSAWLNGRVIGARGTEVELYNIPEPIRSVATHELWDMDTLAKQVETHFRGPAKAPLVAPWFTD</sequence>
<keyword evidence="6" id="KW-1185">Reference proteome</keyword>
<dbReference type="InterPro" id="IPR002347">
    <property type="entry name" value="SDR_fam"/>
</dbReference>
<evidence type="ECO:0000313" key="5">
    <source>
        <dbReference type="EMBL" id="AZP22731.1"/>
    </source>
</evidence>
<dbReference type="InterPro" id="IPR051687">
    <property type="entry name" value="Peroxisomal_Beta-Oxidation"/>
</dbReference>
<dbReference type="PANTHER" id="PTHR45024:SF2">
    <property type="entry name" value="SCP2 DOMAIN-CONTAINING PROTEIN"/>
    <property type="match status" value="1"/>
</dbReference>